<reference evidence="2 3" key="1">
    <citation type="journal article" date="2007" name="Proc. Natl. Acad. Sci. U.S.A.">
        <title>Genome plasticity of BCG and impact on vaccine efficacy.</title>
        <authorList>
            <person name="Brosch R."/>
            <person name="Gordon S.V."/>
            <person name="Garnier T."/>
            <person name="Eiglmeier K."/>
            <person name="Frigui W."/>
            <person name="Valenti P."/>
            <person name="Dos Santos S."/>
            <person name="Duthoy S."/>
            <person name="Lacroix C."/>
            <person name="Garcia-Pelayo C."/>
            <person name="Inwald J.K."/>
            <person name="Golby P."/>
            <person name="Garcia J.N."/>
            <person name="Hewinson R.G."/>
            <person name="Behr M.A."/>
            <person name="Quail M.A."/>
            <person name="Churcher C."/>
            <person name="Barrell B.G."/>
            <person name="Parkhill J."/>
            <person name="Cole S.T."/>
        </authorList>
    </citation>
    <scope>NUCLEOTIDE SEQUENCE [LARGE SCALE GENOMIC DNA]</scope>
    <source>
        <strain evidence="3">BCG / Pasteur 1173P2</strain>
    </source>
</reference>
<dbReference type="Proteomes" id="UP000001472">
    <property type="component" value="Chromosome"/>
</dbReference>
<dbReference type="HOGENOM" id="CLU_2410024_0_0_11"/>
<evidence type="ECO:0000256" key="1">
    <source>
        <dbReference type="SAM" id="MobiDB-lite"/>
    </source>
</evidence>
<dbReference type="EMBL" id="AM408590">
    <property type="protein sequence ID" value="CAL72446.1"/>
    <property type="molecule type" value="Genomic_DNA"/>
</dbReference>
<dbReference type="AlphaFoldDB" id="A0A0H3M8N8"/>
<evidence type="ECO:0000313" key="3">
    <source>
        <dbReference type="Proteomes" id="UP000001472"/>
    </source>
</evidence>
<proteinExistence type="predicted"/>
<name>A0A0H3M8N8_MYCBP</name>
<evidence type="ECO:0000313" key="2">
    <source>
        <dbReference type="EMBL" id="CAL72446.1"/>
    </source>
</evidence>
<dbReference type="RefSeq" id="WP_010886145.1">
    <property type="nucleotide sequence ID" value="NC_008769.1"/>
</dbReference>
<sequence length="92" mass="9751">MARTGHVQYRRGVGRRVTDGGVVSAGGNAHEPVLVGGVKVHRPFIVAQRRQNARITRRVSTLDTVESPALLADGGIDRRGDATDWAAADPGP</sequence>
<dbReference type="KEGG" id="mbb:BCG_2458"/>
<gene>
    <name evidence="2" type="ordered locus">BCG_2458</name>
</gene>
<organism evidence="2 3">
    <name type="scientific">Mycobacterium bovis (strain BCG / Pasteur 1173P2)</name>
    <dbReference type="NCBI Taxonomy" id="410289"/>
    <lineage>
        <taxon>Bacteria</taxon>
        <taxon>Bacillati</taxon>
        <taxon>Actinomycetota</taxon>
        <taxon>Actinomycetes</taxon>
        <taxon>Mycobacteriales</taxon>
        <taxon>Mycobacteriaceae</taxon>
        <taxon>Mycobacterium</taxon>
        <taxon>Mycobacterium tuberculosis complex</taxon>
    </lineage>
</organism>
<protein>
    <submittedName>
        <fullName evidence="2">Uncharacterized protein</fullName>
    </submittedName>
</protein>
<accession>A0A0H3M8N8</accession>
<feature type="region of interest" description="Disordered" evidence="1">
    <location>
        <begin position="72"/>
        <end position="92"/>
    </location>
</feature>